<dbReference type="Proteomes" id="UP000523007">
    <property type="component" value="Unassembled WGS sequence"/>
</dbReference>
<feature type="region of interest" description="Disordered" evidence="1">
    <location>
        <begin position="1"/>
        <end position="88"/>
    </location>
</feature>
<feature type="compositionally biased region" description="Basic and acidic residues" evidence="1">
    <location>
        <begin position="366"/>
        <end position="384"/>
    </location>
</feature>
<organism evidence="3 4">
    <name type="scientific">Lipingzhangella halophila</name>
    <dbReference type="NCBI Taxonomy" id="1783352"/>
    <lineage>
        <taxon>Bacteria</taxon>
        <taxon>Bacillati</taxon>
        <taxon>Actinomycetota</taxon>
        <taxon>Actinomycetes</taxon>
        <taxon>Streptosporangiales</taxon>
        <taxon>Nocardiopsidaceae</taxon>
        <taxon>Lipingzhangella</taxon>
    </lineage>
</organism>
<dbReference type="AlphaFoldDB" id="A0A7W7RMA3"/>
<gene>
    <name evidence="3" type="ORF">F4561_005404</name>
</gene>
<comment type="caution">
    <text evidence="3">The sequence shown here is derived from an EMBL/GenBank/DDBJ whole genome shotgun (WGS) entry which is preliminary data.</text>
</comment>
<feature type="region of interest" description="Disordered" evidence="1">
    <location>
        <begin position="658"/>
        <end position="679"/>
    </location>
</feature>
<keyword evidence="4" id="KW-1185">Reference proteome</keyword>
<reference evidence="3 4" key="1">
    <citation type="submission" date="2020-08" db="EMBL/GenBank/DDBJ databases">
        <title>Sequencing the genomes of 1000 actinobacteria strains.</title>
        <authorList>
            <person name="Klenk H.-P."/>
        </authorList>
    </citation>
    <scope>NUCLEOTIDE SEQUENCE [LARGE SCALE GENOMIC DNA]</scope>
    <source>
        <strain evidence="3 4">DSM 102030</strain>
    </source>
</reference>
<name>A0A7W7RMA3_9ACTN</name>
<dbReference type="SMART" id="SM00943">
    <property type="entry name" value="Prim-Pol"/>
    <property type="match status" value="1"/>
</dbReference>
<feature type="compositionally biased region" description="Low complexity" evidence="1">
    <location>
        <begin position="59"/>
        <end position="71"/>
    </location>
</feature>
<evidence type="ECO:0000256" key="1">
    <source>
        <dbReference type="SAM" id="MobiDB-lite"/>
    </source>
</evidence>
<protein>
    <recommendedName>
        <fullName evidence="2">DNA primase/polymerase bifunctional N-terminal domain-containing protein</fullName>
    </recommendedName>
</protein>
<accession>A0A7W7RMA3</accession>
<proteinExistence type="predicted"/>
<sequence length="861" mass="93612">MNNSTEDPRAGQSNGDRENCEHKTVWIDPDTRQWVCKSCGEPKSAPGRKPQYKDTQKGASTTSSASQDTSSPEQKATETPTNLPVALPPTPEAAYSHYTSRGVQVFPTLQKAEGNRLAKAPVGRATGVTGKSGEVRSIPPQTGENIAIRLPPGVVGMDVDAYGDKQGAETLARFEKEYGPLGLELTDRSSAREEPSGIYLFRCPEGWRGLDVGGIEWIHHTWRYANVEPSVHPDTGDMYRWHYADRANPHWRTNFENLPKLPQGIIDNEGHFPEETAEVVRDHAGEDVLTEGEPCDFVLNILKGFQTSVDAGDSRHSTMVRIQKALFHKGSEGHPGVKAAVDTLESQFLAAFDKEDDRTPGPNEFSDAKDGGLKMVPDRQRDTDPCDDGAIDPDLVPAPGASATGGDRRHLPQIAEWVWTARPVLGHIQQAAHSRCVSADVTLVAVLCRIAAARPPLIQGEAGKGGLSLNLLMAPIGPPGSGKSTATASLPRELLPIRDDFDFSVHSGIGTGEGAIEVFQGYVDVETESVASDGTKKTKTSQVKKQVRENAMFIVDEGSVFNTARNRTDSTLGSHLSSMFYGLGVASPNAQESTKRKLDMNSYSMSAIINLQNEIAGPMLGEQGQGMPQRFVFLSANDRNIPYERVAFPGPLRGVNIGPDSARRKGMGNDDDPFRSVGDDDAHYLRLPDDIAEEIHRKRVARGRGDAVADTWEAHKDAIIVKLACLLAMLDGRGTAPGEYVTREDFEIATAIWDASAAVRDRLLADIAEDERASREAKDRKQVEMAGLKEAAKLTAGTDVERVKQKILRRLERVGGDVARRTLYQNAISKGDRKYFDSALDMAVGQELVEVDGTSVRLVGG</sequence>
<evidence type="ECO:0000313" key="3">
    <source>
        <dbReference type="EMBL" id="MBB4934584.1"/>
    </source>
</evidence>
<feature type="compositionally biased region" description="Basic and acidic residues" evidence="1">
    <location>
        <begin position="15"/>
        <end position="31"/>
    </location>
</feature>
<dbReference type="InterPro" id="IPR015330">
    <property type="entry name" value="DNA_primase/pol_bifunc_N"/>
</dbReference>
<feature type="region of interest" description="Disordered" evidence="1">
    <location>
        <begin position="354"/>
        <end position="394"/>
    </location>
</feature>
<evidence type="ECO:0000259" key="2">
    <source>
        <dbReference type="SMART" id="SM00943"/>
    </source>
</evidence>
<dbReference type="EMBL" id="JACHJT010000001">
    <property type="protein sequence ID" value="MBB4934584.1"/>
    <property type="molecule type" value="Genomic_DNA"/>
</dbReference>
<evidence type="ECO:0000313" key="4">
    <source>
        <dbReference type="Proteomes" id="UP000523007"/>
    </source>
</evidence>
<feature type="domain" description="DNA primase/polymerase bifunctional N-terminal" evidence="2">
    <location>
        <begin position="95"/>
        <end position="265"/>
    </location>
</feature>
<feature type="compositionally biased region" description="Polar residues" evidence="1">
    <location>
        <begin position="72"/>
        <end position="82"/>
    </location>
</feature>